<dbReference type="SMART" id="SM00289">
    <property type="entry name" value="WR1"/>
    <property type="match status" value="6"/>
</dbReference>
<dbReference type="Proteomes" id="UP000483820">
    <property type="component" value="Chromosome V"/>
</dbReference>
<evidence type="ECO:0000256" key="1">
    <source>
        <dbReference type="SAM" id="SignalP"/>
    </source>
</evidence>
<dbReference type="GO" id="GO:1905905">
    <property type="term" value="P:nematode pharyngeal gland morphogenesis"/>
    <property type="evidence" value="ECO:0007669"/>
    <property type="project" value="EnsemblMetazoa"/>
</dbReference>
<dbReference type="CTD" id="9825483"/>
<organism evidence="3 4">
    <name type="scientific">Caenorhabditis remanei</name>
    <name type="common">Caenorhabditis vulgaris</name>
    <dbReference type="NCBI Taxonomy" id="31234"/>
    <lineage>
        <taxon>Eukaryota</taxon>
        <taxon>Metazoa</taxon>
        <taxon>Ecdysozoa</taxon>
        <taxon>Nematoda</taxon>
        <taxon>Chromadorea</taxon>
        <taxon>Rhabditida</taxon>
        <taxon>Rhabditina</taxon>
        <taxon>Rhabditomorpha</taxon>
        <taxon>Rhabditoidea</taxon>
        <taxon>Rhabditidae</taxon>
        <taxon>Peloderinae</taxon>
        <taxon>Caenorhabditis</taxon>
    </lineage>
</organism>
<dbReference type="GeneID" id="9825483"/>
<feature type="signal peptide" evidence="1">
    <location>
        <begin position="1"/>
        <end position="25"/>
    </location>
</feature>
<dbReference type="Pfam" id="PF14625">
    <property type="entry name" value="Lustrin_cystein"/>
    <property type="match status" value="3"/>
</dbReference>
<dbReference type="KEGG" id="crq:GCK72_018925"/>
<feature type="chain" id="PRO_5025634457" description="EB domain-containing protein" evidence="1">
    <location>
        <begin position="26"/>
        <end position="616"/>
    </location>
</feature>
<dbReference type="Pfam" id="PF01683">
    <property type="entry name" value="EB"/>
    <property type="match status" value="1"/>
</dbReference>
<accession>A0A6A5GCC3</accession>
<evidence type="ECO:0000259" key="2">
    <source>
        <dbReference type="Pfam" id="PF01683"/>
    </source>
</evidence>
<sequence>MRSSGMVSSTILLFLIAGSVILSSARTVSGRGCTHSMQCGRGYFCQEGACRKDSCSNDLQCEKGEECRPGNVNGRQKSGCFLSLVPKSALGGTSEDFCPGGGALVLSPTGTLTICDLTEDCPSTHVCNPVHGVCCTKLPTCPKTKKTMVNFITGKPIMCQFKQGRVMPCPENGFCETTTGFCCVPGAVEEIATPPPRPIENERPWRGQQCSPSTGCSGGAACICGARGNCMCECATDFGYTLASDGKTCQRVRRRLKEKCKTDMECSAAFSECSSGGCRCKRGFKRNGDGGCEPLEYRCVNKAAPLKRDEKLVTCSLKNSLLSSVASSFRSLKKSSGNSTDINDEEFERLMKGIENGTLSDFGNGRDDCPDEHYCVPVFDDASKPGYYKGFCCPSPSEIRPTCPVGEPHESSNPPDYGCSRCPVDYYCHRDAVATEKTICCPKPCVSLEDIYHEGQCFSMAYYGDSCHISSQCVYSKSPDTAEEYAEVAKMECVRSICSCPAGFSFADGQCKRIMCSIGLRGEPSIDKSGQLIRCERSSDCSMGHMCDPNTHVCCKGTNRCPKDYVETGEQCTDDNCRGINEICHRTKNGKAKICCTYDDVSMMAMRDSMNTTSSV</sequence>
<dbReference type="AlphaFoldDB" id="A0A6A5GCC3"/>
<dbReference type="InterPro" id="IPR006150">
    <property type="entry name" value="Cys_repeat_1"/>
</dbReference>
<gene>
    <name evidence="3" type="ORF">GCK72_018925</name>
</gene>
<keyword evidence="1" id="KW-0732">Signal</keyword>
<evidence type="ECO:0000313" key="4">
    <source>
        <dbReference type="Proteomes" id="UP000483820"/>
    </source>
</evidence>
<dbReference type="RefSeq" id="XP_003110487.2">
    <property type="nucleotide sequence ID" value="XM_003110439.2"/>
</dbReference>
<name>A0A6A5GCC3_CAERE</name>
<feature type="domain" description="EB" evidence="2">
    <location>
        <begin position="449"/>
        <end position="511"/>
    </location>
</feature>
<comment type="caution">
    <text evidence="3">The sequence shown here is derived from an EMBL/GenBank/DDBJ whole genome shotgun (WGS) entry which is preliminary data.</text>
</comment>
<evidence type="ECO:0000313" key="3">
    <source>
        <dbReference type="EMBL" id="KAF1752371.1"/>
    </source>
</evidence>
<proteinExistence type="predicted"/>
<dbReference type="InterPro" id="IPR028150">
    <property type="entry name" value="Lustrin_cystein"/>
</dbReference>
<reference evidence="3 4" key="1">
    <citation type="submission" date="2019-12" db="EMBL/GenBank/DDBJ databases">
        <title>Chromosome-level assembly of the Caenorhabditis remanei genome.</title>
        <authorList>
            <person name="Teterina A.A."/>
            <person name="Willis J.H."/>
            <person name="Phillips P.C."/>
        </authorList>
    </citation>
    <scope>NUCLEOTIDE SEQUENCE [LARGE SCALE GENOMIC DNA]</scope>
    <source>
        <strain evidence="3 4">PX506</strain>
        <tissue evidence="3">Whole organism</tissue>
    </source>
</reference>
<dbReference type="EMBL" id="WUAV01000005">
    <property type="protein sequence ID" value="KAF1752371.1"/>
    <property type="molecule type" value="Genomic_DNA"/>
</dbReference>
<protein>
    <recommendedName>
        <fullName evidence="2">EB domain-containing protein</fullName>
    </recommendedName>
</protein>
<dbReference type="InterPro" id="IPR006149">
    <property type="entry name" value="EB_dom"/>
</dbReference>